<dbReference type="eggNOG" id="ENOG502QQ2N">
    <property type="taxonomic scope" value="Eukaryota"/>
</dbReference>
<dbReference type="RefSeq" id="XP_002582560.1">
    <property type="nucleotide sequence ID" value="XM_002582514.1"/>
</dbReference>
<dbReference type="GeneID" id="8444211"/>
<dbReference type="CDD" id="cd07992">
    <property type="entry name" value="LPLAT_AAK14816-like"/>
    <property type="match status" value="1"/>
</dbReference>
<dbReference type="STRING" id="336963.C4JYT2"/>
<feature type="domain" description="Phospholipid/glycerol acyltransferase" evidence="3">
    <location>
        <begin position="44"/>
        <end position="263"/>
    </location>
</feature>
<evidence type="ECO:0000313" key="4">
    <source>
        <dbReference type="EMBL" id="EEP82468.1"/>
    </source>
</evidence>
<feature type="compositionally biased region" description="Acidic residues" evidence="1">
    <location>
        <begin position="683"/>
        <end position="692"/>
    </location>
</feature>
<dbReference type="EMBL" id="CH476619">
    <property type="protein sequence ID" value="EEP82468.1"/>
    <property type="molecule type" value="Genomic_DNA"/>
</dbReference>
<dbReference type="OrthoDB" id="2427554at2759"/>
<evidence type="ECO:0000313" key="5">
    <source>
        <dbReference type="Proteomes" id="UP000002058"/>
    </source>
</evidence>
<feature type="compositionally biased region" description="Low complexity" evidence="1">
    <location>
        <begin position="620"/>
        <end position="640"/>
    </location>
</feature>
<dbReference type="SMART" id="SM00563">
    <property type="entry name" value="PlsC"/>
    <property type="match status" value="1"/>
</dbReference>
<keyword evidence="2" id="KW-0472">Membrane</keyword>
<feature type="transmembrane region" description="Helical" evidence="2">
    <location>
        <begin position="517"/>
        <end position="538"/>
    </location>
</feature>
<keyword evidence="2" id="KW-0812">Transmembrane</keyword>
<dbReference type="AlphaFoldDB" id="C4JYT2"/>
<gene>
    <name evidence="4" type="ORF">UREG_07333</name>
</gene>
<dbReference type="Proteomes" id="UP000002058">
    <property type="component" value="Unassembled WGS sequence"/>
</dbReference>
<evidence type="ECO:0000256" key="1">
    <source>
        <dbReference type="SAM" id="MobiDB-lite"/>
    </source>
</evidence>
<feature type="compositionally biased region" description="Basic and acidic residues" evidence="1">
    <location>
        <begin position="655"/>
        <end position="681"/>
    </location>
</feature>
<feature type="region of interest" description="Disordered" evidence="1">
    <location>
        <begin position="620"/>
        <end position="710"/>
    </location>
</feature>
<dbReference type="InterPro" id="IPR052744">
    <property type="entry name" value="GPAT/DAPAT"/>
</dbReference>
<dbReference type="PANTHER" id="PTHR31605:SF0">
    <property type="entry name" value="GLYCEROL-3-PHOSPHATE O-ACYLTRANSFERASE 1"/>
    <property type="match status" value="1"/>
</dbReference>
<dbReference type="InterPro" id="IPR002123">
    <property type="entry name" value="Plipid/glycerol_acylTrfase"/>
</dbReference>
<dbReference type="SUPFAM" id="SSF69593">
    <property type="entry name" value="Glycerol-3-phosphate (1)-acyltransferase"/>
    <property type="match status" value="1"/>
</dbReference>
<feature type="transmembrane region" description="Helical" evidence="2">
    <location>
        <begin position="466"/>
        <end position="488"/>
    </location>
</feature>
<dbReference type="PANTHER" id="PTHR31605">
    <property type="entry name" value="GLYCEROL-3-PHOSPHATE O-ACYLTRANSFERASE 1"/>
    <property type="match status" value="1"/>
</dbReference>
<dbReference type="GO" id="GO:0004366">
    <property type="term" value="F:glycerol-3-phosphate O-acyltransferase activity"/>
    <property type="evidence" value="ECO:0007669"/>
    <property type="project" value="TreeGrafter"/>
</dbReference>
<dbReference type="OMA" id="IMALGCM"/>
<organism evidence="4 5">
    <name type="scientific">Uncinocarpus reesii (strain UAMH 1704)</name>
    <dbReference type="NCBI Taxonomy" id="336963"/>
    <lineage>
        <taxon>Eukaryota</taxon>
        <taxon>Fungi</taxon>
        <taxon>Dikarya</taxon>
        <taxon>Ascomycota</taxon>
        <taxon>Pezizomycotina</taxon>
        <taxon>Eurotiomycetes</taxon>
        <taxon>Eurotiomycetidae</taxon>
        <taxon>Onygenales</taxon>
        <taxon>Onygenaceae</taxon>
        <taxon>Uncinocarpus</taxon>
    </lineage>
</organism>
<protein>
    <recommendedName>
        <fullName evidence="3">Phospholipid/glycerol acyltransferase domain-containing protein</fullName>
    </recommendedName>
</protein>
<reference evidence="5" key="1">
    <citation type="journal article" date="2009" name="Genome Res.">
        <title>Comparative genomic analyses of the human fungal pathogens Coccidioides and their relatives.</title>
        <authorList>
            <person name="Sharpton T.J."/>
            <person name="Stajich J.E."/>
            <person name="Rounsley S.D."/>
            <person name="Gardner M.J."/>
            <person name="Wortman J.R."/>
            <person name="Jordar V.S."/>
            <person name="Maiti R."/>
            <person name="Kodira C.D."/>
            <person name="Neafsey D.E."/>
            <person name="Zeng Q."/>
            <person name="Hung C.-Y."/>
            <person name="McMahan C."/>
            <person name="Muszewska A."/>
            <person name="Grynberg M."/>
            <person name="Mandel M.A."/>
            <person name="Kellner E.M."/>
            <person name="Barker B.M."/>
            <person name="Galgiani J.N."/>
            <person name="Orbach M.J."/>
            <person name="Kirkland T.N."/>
            <person name="Cole G.T."/>
            <person name="Henn M.R."/>
            <person name="Birren B.W."/>
            <person name="Taylor J.W."/>
        </authorList>
    </citation>
    <scope>NUCLEOTIDE SEQUENCE [LARGE SCALE GENOMIC DNA]</scope>
    <source>
        <strain evidence="5">UAMH 1704</strain>
    </source>
</reference>
<evidence type="ECO:0000259" key="3">
    <source>
        <dbReference type="SMART" id="SM00563"/>
    </source>
</evidence>
<evidence type="ECO:0000256" key="2">
    <source>
        <dbReference type="SAM" id="Phobius"/>
    </source>
</evidence>
<dbReference type="FunCoup" id="C4JYT2">
    <property type="interactions" value="70"/>
</dbReference>
<sequence length="710" mass="79994">MAQGDIIPWVYDFGLWIFALCLSLFFREVHPRATWRVPKRGPVIIVAAPHANQFVDSLLLMRIVKNYTNRRISFLIAEKSMREPYIGIMARPMGALPVVRAMDHVKRADGQIYLPDPENDPTLVRGKGTDFTNPLFMKGGSIIPLPIGKNGPEQQNIEEILGPEELRLRKPFKQFKPDHPLYERLRTGTEFKVAPHIDQGKMFDAVYRDLCAGACIGIFPEGGSHDRPSLLPLKAGAAIIALGTLARDPNCGLSIMPCGLNYFHPHKFRSRAVIEFGNPIQIHPDQVEAFKAGGDSKRNAVGSLLETIQDALAAVTQQAPDYETMMLIESTRRLYKPLRMKLPLPVVIELNRRLLKGYTQFKDEPQVLQLKKAVSHYNRQLNALGIRDHQVEWGDARSRPRWLVLITLLYRIGELFTLAVGTLPSLCMFWPVFVTSKVISIKKQRKALAASVVKLQGRDVVATWKMLVAMVLAPALYTWYSVIVTLWLRYCRHDGYYSSIVPWWMNARVYIPDFIPLWIFYIFFFGLMIFVSFAGLRIGEIGIDVMKSLPPLFVALNPLSINSLARIRAERQAVSAQVVEVINLFGPEIFPNFESEKLVDYGQGHDDAYWSQLKTVAPSESEYGGESRSRNSRSSSTSSSFPQYDGLLKPLTPMESRDDTGELNKRIRDAMQERGRKRFESECMADEDESSEDISGGSGAGAGAADKKTN</sequence>
<proteinExistence type="predicted"/>
<dbReference type="KEGG" id="ure:UREG_07333"/>
<feature type="transmembrane region" description="Helical" evidence="2">
    <location>
        <begin position="6"/>
        <end position="26"/>
    </location>
</feature>
<dbReference type="GO" id="GO:0008654">
    <property type="term" value="P:phospholipid biosynthetic process"/>
    <property type="evidence" value="ECO:0007669"/>
    <property type="project" value="TreeGrafter"/>
</dbReference>
<dbReference type="HOGENOM" id="CLU_007860_1_0_1"/>
<keyword evidence="5" id="KW-1185">Reference proteome</keyword>
<dbReference type="GO" id="GO:0016287">
    <property type="term" value="F:glycerone-phosphate O-acyltransferase activity"/>
    <property type="evidence" value="ECO:0007669"/>
    <property type="project" value="TreeGrafter"/>
</dbReference>
<accession>C4JYT2</accession>
<feature type="transmembrane region" description="Helical" evidence="2">
    <location>
        <begin position="408"/>
        <end position="433"/>
    </location>
</feature>
<keyword evidence="2" id="KW-1133">Transmembrane helix</keyword>
<dbReference type="VEuPathDB" id="FungiDB:UREG_07333"/>
<name>C4JYT2_UNCRE</name>
<dbReference type="InParanoid" id="C4JYT2"/>